<dbReference type="PROSITE" id="PS51746">
    <property type="entry name" value="PPM_2"/>
    <property type="match status" value="1"/>
</dbReference>
<keyword evidence="7 9" id="KW-0904">Protein phosphatase</keyword>
<feature type="domain" description="PPM-type phosphatase" evidence="11">
    <location>
        <begin position="72"/>
        <end position="396"/>
    </location>
</feature>
<evidence type="ECO:0000313" key="13">
    <source>
        <dbReference type="Proteomes" id="UP001428341"/>
    </source>
</evidence>
<keyword evidence="5 9" id="KW-0378">Hydrolase</keyword>
<sequence>MKRPTNLLSRISSDGSDSDTPEKCRSRRRRRIHMRRMRIASVPRLPYSSPHFHPPIPQHWLPTPSSENPMPEFGCISIQGLAESMDDAVSVKEGFFRPDILGGRPLHFFAVYDGHGGSHVSKLCKKLMHKFMAEELTRVQISKATAANGGGCNCSLTDTKTKQENEEVGGAEWEDLVRVAIQKSFKRMDQVALSTCALGCQPEPMDLVFLGSAALVALVSGDRVVVANCGDSRAVLCRDGRPVPLLPDDKPQRPDELERIRAAGGKLIHQNGVRVYGILNMSRSLGGDNLLKRVTTSQPEISITEREGGDECLILASDGIWDVISDDLACRVASACLREGSAATAPRSRYSDHPIKDGGAQVLFPSKSHDAAAAILCRLALARGSHDNISVIVVDLRRKAKG</sequence>
<comment type="caution">
    <text evidence="12">The sequence shown here is derived from an EMBL/GenBank/DDBJ whole genome shotgun (WGS) entry which is preliminary data.</text>
</comment>
<organism evidence="12 13">
    <name type="scientific">Citrus x changshan-huyou</name>
    <dbReference type="NCBI Taxonomy" id="2935761"/>
    <lineage>
        <taxon>Eukaryota</taxon>
        <taxon>Viridiplantae</taxon>
        <taxon>Streptophyta</taxon>
        <taxon>Embryophyta</taxon>
        <taxon>Tracheophyta</taxon>
        <taxon>Spermatophyta</taxon>
        <taxon>Magnoliopsida</taxon>
        <taxon>eudicotyledons</taxon>
        <taxon>Gunneridae</taxon>
        <taxon>Pentapetalae</taxon>
        <taxon>rosids</taxon>
        <taxon>malvids</taxon>
        <taxon>Sapindales</taxon>
        <taxon>Rutaceae</taxon>
        <taxon>Aurantioideae</taxon>
        <taxon>Citrus</taxon>
    </lineage>
</organism>
<dbReference type="PROSITE" id="PS01032">
    <property type="entry name" value="PPM_1"/>
    <property type="match status" value="1"/>
</dbReference>
<dbReference type="FunFam" id="3.60.40.10:FF:000291">
    <property type="entry name" value="Protein phosphatase 2C 50"/>
    <property type="match status" value="1"/>
</dbReference>
<dbReference type="GO" id="GO:0004722">
    <property type="term" value="F:protein serine/threonine phosphatase activity"/>
    <property type="evidence" value="ECO:0007669"/>
    <property type="project" value="UniProtKB-EC"/>
</dbReference>
<proteinExistence type="inferred from homology"/>
<comment type="similarity">
    <text evidence="9">Belongs to the PP2C family.</text>
</comment>
<comment type="cofactor">
    <cofactor evidence="2">
        <name>Mg(2+)</name>
        <dbReference type="ChEBI" id="CHEBI:18420"/>
    </cofactor>
</comment>
<keyword evidence="4" id="KW-0479">Metal-binding</keyword>
<keyword evidence="13" id="KW-1185">Reference proteome</keyword>
<dbReference type="SUPFAM" id="SSF81606">
    <property type="entry name" value="PP2C-like"/>
    <property type="match status" value="1"/>
</dbReference>
<dbReference type="EC" id="3.1.3.16" evidence="3"/>
<dbReference type="InterPro" id="IPR000222">
    <property type="entry name" value="PP2C_BS"/>
</dbReference>
<protein>
    <recommendedName>
        <fullName evidence="3">protein-serine/threonine phosphatase</fullName>
        <ecNumber evidence="3">3.1.3.16</ecNumber>
    </recommendedName>
</protein>
<accession>A0AAP0LPA6</accession>
<keyword evidence="8" id="KW-0464">Manganese</keyword>
<evidence type="ECO:0000313" key="12">
    <source>
        <dbReference type="EMBL" id="KAK9181681.1"/>
    </source>
</evidence>
<gene>
    <name evidence="12" type="ORF">WN944_024820</name>
</gene>
<dbReference type="SMART" id="SM00332">
    <property type="entry name" value="PP2Cc"/>
    <property type="match status" value="1"/>
</dbReference>
<evidence type="ECO:0000259" key="11">
    <source>
        <dbReference type="PROSITE" id="PS51746"/>
    </source>
</evidence>
<dbReference type="Proteomes" id="UP001428341">
    <property type="component" value="Unassembled WGS sequence"/>
</dbReference>
<evidence type="ECO:0000256" key="9">
    <source>
        <dbReference type="RuleBase" id="RU003465"/>
    </source>
</evidence>
<keyword evidence="6" id="KW-0460">Magnesium</keyword>
<evidence type="ECO:0000256" key="8">
    <source>
        <dbReference type="ARBA" id="ARBA00023211"/>
    </source>
</evidence>
<feature type="region of interest" description="Disordered" evidence="10">
    <location>
        <begin position="1"/>
        <end position="30"/>
    </location>
</feature>
<dbReference type="InterPro" id="IPR036457">
    <property type="entry name" value="PPM-type-like_dom_sf"/>
</dbReference>
<reference evidence="12 13" key="1">
    <citation type="submission" date="2024-05" db="EMBL/GenBank/DDBJ databases">
        <title>Haplotype-resolved chromosome-level genome assembly of Huyou (Citrus changshanensis).</title>
        <authorList>
            <person name="Miao C."/>
            <person name="Chen W."/>
            <person name="Wu Y."/>
            <person name="Wang L."/>
            <person name="Zhao S."/>
            <person name="Grierson D."/>
            <person name="Xu C."/>
            <person name="Chen K."/>
        </authorList>
    </citation>
    <scope>NUCLEOTIDE SEQUENCE [LARGE SCALE GENOMIC DNA]</scope>
    <source>
        <strain evidence="12">01-14</strain>
        <tissue evidence="12">Leaf</tissue>
    </source>
</reference>
<evidence type="ECO:0000256" key="3">
    <source>
        <dbReference type="ARBA" id="ARBA00013081"/>
    </source>
</evidence>
<evidence type="ECO:0000256" key="1">
    <source>
        <dbReference type="ARBA" id="ARBA00001936"/>
    </source>
</evidence>
<evidence type="ECO:0000256" key="7">
    <source>
        <dbReference type="ARBA" id="ARBA00022912"/>
    </source>
</evidence>
<evidence type="ECO:0000256" key="2">
    <source>
        <dbReference type="ARBA" id="ARBA00001946"/>
    </source>
</evidence>
<feature type="compositionally biased region" description="Polar residues" evidence="10">
    <location>
        <begin position="1"/>
        <end position="15"/>
    </location>
</feature>
<evidence type="ECO:0000256" key="10">
    <source>
        <dbReference type="SAM" id="MobiDB-lite"/>
    </source>
</evidence>
<dbReference type="GO" id="GO:0046872">
    <property type="term" value="F:metal ion binding"/>
    <property type="evidence" value="ECO:0007669"/>
    <property type="project" value="UniProtKB-KW"/>
</dbReference>
<dbReference type="Gene3D" id="3.60.40.10">
    <property type="entry name" value="PPM-type phosphatase domain"/>
    <property type="match status" value="1"/>
</dbReference>
<dbReference type="EMBL" id="JBCGBO010000024">
    <property type="protein sequence ID" value="KAK9181681.1"/>
    <property type="molecule type" value="Genomic_DNA"/>
</dbReference>
<evidence type="ECO:0000256" key="4">
    <source>
        <dbReference type="ARBA" id="ARBA00022723"/>
    </source>
</evidence>
<dbReference type="InterPro" id="IPR001932">
    <property type="entry name" value="PPM-type_phosphatase-like_dom"/>
</dbReference>
<dbReference type="AlphaFoldDB" id="A0AAP0LPA6"/>
<dbReference type="CDD" id="cd00143">
    <property type="entry name" value="PP2Cc"/>
    <property type="match status" value="1"/>
</dbReference>
<comment type="cofactor">
    <cofactor evidence="1">
        <name>Mn(2+)</name>
        <dbReference type="ChEBI" id="CHEBI:29035"/>
    </cofactor>
</comment>
<evidence type="ECO:0000256" key="6">
    <source>
        <dbReference type="ARBA" id="ARBA00022842"/>
    </source>
</evidence>
<evidence type="ECO:0000256" key="5">
    <source>
        <dbReference type="ARBA" id="ARBA00022801"/>
    </source>
</evidence>
<dbReference type="PANTHER" id="PTHR47992">
    <property type="entry name" value="PROTEIN PHOSPHATASE"/>
    <property type="match status" value="1"/>
</dbReference>
<dbReference type="Pfam" id="PF00481">
    <property type="entry name" value="PP2C"/>
    <property type="match status" value="1"/>
</dbReference>
<dbReference type="InterPro" id="IPR015655">
    <property type="entry name" value="PP2C"/>
</dbReference>
<name>A0AAP0LPA6_9ROSI</name>